<feature type="domain" description="DUF2147" evidence="2">
    <location>
        <begin position="45"/>
        <end position="161"/>
    </location>
</feature>
<comment type="caution">
    <text evidence="3">The sequence shown here is derived from an EMBL/GenBank/DDBJ whole genome shotgun (WGS) entry which is preliminary data.</text>
</comment>
<dbReference type="Pfam" id="PF09917">
    <property type="entry name" value="DUF2147"/>
    <property type="match status" value="1"/>
</dbReference>
<evidence type="ECO:0000313" key="3">
    <source>
        <dbReference type="EMBL" id="GEP04930.1"/>
    </source>
</evidence>
<dbReference type="Proteomes" id="UP000321960">
    <property type="component" value="Unassembled WGS sequence"/>
</dbReference>
<reference evidence="6" key="2">
    <citation type="journal article" date="2019" name="Int. J. Syst. Evol. Microbiol.">
        <title>The Global Catalogue of Microorganisms (GCM) 10K type strain sequencing project: providing services to taxonomists for standard genome sequencing and annotation.</title>
        <authorList>
            <consortium name="The Broad Institute Genomics Platform"/>
            <consortium name="The Broad Institute Genome Sequencing Center for Infectious Disease"/>
            <person name="Wu L."/>
            <person name="Ma J."/>
        </authorList>
    </citation>
    <scope>NUCLEOTIDE SEQUENCE [LARGE SCALE GENOMIC DNA]</scope>
    <source>
        <strain evidence="6">NBRC 107715</strain>
    </source>
</reference>
<dbReference type="InterPro" id="IPR019223">
    <property type="entry name" value="DUF2147"/>
</dbReference>
<gene>
    <name evidence="4" type="ORF">GCM10007888_54440</name>
    <name evidence="3" type="ORF">MOX02_29680</name>
</gene>
<reference evidence="4" key="4">
    <citation type="submission" date="2023-01" db="EMBL/GenBank/DDBJ databases">
        <title>Draft genome sequence of Methylobacterium oxalidis strain NBRC 107715.</title>
        <authorList>
            <person name="Sun Q."/>
            <person name="Mori K."/>
        </authorList>
    </citation>
    <scope>NUCLEOTIDE SEQUENCE</scope>
    <source>
        <strain evidence="4">NBRC 107715</strain>
    </source>
</reference>
<accession>A0A512J4T7</accession>
<protein>
    <recommendedName>
        <fullName evidence="2">DUF2147 domain-containing protein</fullName>
    </recommendedName>
</protein>
<dbReference type="AlphaFoldDB" id="A0A512J4T7"/>
<feature type="region of interest" description="Disordered" evidence="1">
    <location>
        <begin position="170"/>
        <end position="233"/>
    </location>
</feature>
<reference evidence="3 5" key="3">
    <citation type="submission" date="2019-07" db="EMBL/GenBank/DDBJ databases">
        <title>Whole genome shotgun sequence of Methylobacterium oxalidis NBRC 107715.</title>
        <authorList>
            <person name="Hosoyama A."/>
            <person name="Uohara A."/>
            <person name="Ohji S."/>
            <person name="Ichikawa N."/>
        </authorList>
    </citation>
    <scope>NUCLEOTIDE SEQUENCE [LARGE SCALE GENOMIC DNA]</scope>
    <source>
        <strain evidence="3 5">NBRC 107715</strain>
    </source>
</reference>
<name>A0A512J4T7_9HYPH</name>
<keyword evidence="6" id="KW-1185">Reference proteome</keyword>
<evidence type="ECO:0000313" key="5">
    <source>
        <dbReference type="Proteomes" id="UP000321960"/>
    </source>
</evidence>
<dbReference type="OrthoDB" id="9811671at2"/>
<evidence type="ECO:0000313" key="6">
    <source>
        <dbReference type="Proteomes" id="UP001156856"/>
    </source>
</evidence>
<proteinExistence type="predicted"/>
<dbReference type="EMBL" id="BJZU01000055">
    <property type="protein sequence ID" value="GEP04930.1"/>
    <property type="molecule type" value="Genomic_DNA"/>
</dbReference>
<dbReference type="PANTHER" id="PTHR36919:SF2">
    <property type="entry name" value="BLL6627 PROTEIN"/>
    <property type="match status" value="1"/>
</dbReference>
<feature type="compositionally biased region" description="Pro residues" evidence="1">
    <location>
        <begin position="209"/>
        <end position="220"/>
    </location>
</feature>
<evidence type="ECO:0000259" key="2">
    <source>
        <dbReference type="Pfam" id="PF09917"/>
    </source>
</evidence>
<evidence type="ECO:0000256" key="1">
    <source>
        <dbReference type="SAM" id="MobiDB-lite"/>
    </source>
</evidence>
<feature type="compositionally biased region" description="Low complexity" evidence="1">
    <location>
        <begin position="187"/>
        <end position="196"/>
    </location>
</feature>
<dbReference type="RefSeq" id="WP_147026518.1">
    <property type="nucleotide sequence ID" value="NZ_BJZU01000055.1"/>
</dbReference>
<dbReference type="EMBL" id="BSPK01000109">
    <property type="protein sequence ID" value="GLS67061.1"/>
    <property type="molecule type" value="Genomic_DNA"/>
</dbReference>
<reference evidence="4" key="1">
    <citation type="journal article" date="2014" name="Int. J. Syst. Evol. Microbiol.">
        <title>Complete genome of a new Firmicutes species belonging to the dominant human colonic microbiota ('Ruminococcus bicirculans') reveals two chromosomes and a selective capacity to utilize plant glucans.</title>
        <authorList>
            <consortium name="NISC Comparative Sequencing Program"/>
            <person name="Wegmann U."/>
            <person name="Louis P."/>
            <person name="Goesmann A."/>
            <person name="Henrissat B."/>
            <person name="Duncan S.H."/>
            <person name="Flint H.J."/>
        </authorList>
    </citation>
    <scope>NUCLEOTIDE SEQUENCE</scope>
    <source>
        <strain evidence="4">NBRC 107715</strain>
    </source>
</reference>
<evidence type="ECO:0000313" key="4">
    <source>
        <dbReference type="EMBL" id="GLS67061.1"/>
    </source>
</evidence>
<dbReference type="Gene3D" id="2.40.128.520">
    <property type="match status" value="1"/>
</dbReference>
<sequence>MTFRRTGASAGPWAGLLAGRAIAPLIALGALAGIAHAAAPIDPSGTWLTEDGRARIRVEKCGPQEKNICGYVVWLKTPLNDKGQPRVDFKNPDPKKQSRPSLGHQLIMGLKPNADSRYEGKIYNSEEGKFYDVTIWSEQPAELSVRGCMLGFLCGSQTWNRVTDVLPGQLTGPTNGANGPRADAEWAPKPAATAGNAGPGTTGTAAATPPAPKPAAPKPPAPEKKAAPAAPAE</sequence>
<organism evidence="3 5">
    <name type="scientific">Methylobacterium oxalidis</name>
    <dbReference type="NCBI Taxonomy" id="944322"/>
    <lineage>
        <taxon>Bacteria</taxon>
        <taxon>Pseudomonadati</taxon>
        <taxon>Pseudomonadota</taxon>
        <taxon>Alphaproteobacteria</taxon>
        <taxon>Hyphomicrobiales</taxon>
        <taxon>Methylobacteriaceae</taxon>
        <taxon>Methylobacterium</taxon>
    </lineage>
</organism>
<dbReference type="Proteomes" id="UP001156856">
    <property type="component" value="Unassembled WGS sequence"/>
</dbReference>
<dbReference type="PANTHER" id="PTHR36919">
    <property type="entry name" value="BLR1215 PROTEIN"/>
    <property type="match status" value="1"/>
</dbReference>